<dbReference type="InterPro" id="IPR017601">
    <property type="entry name" value="DGQHR-contain_dom"/>
</dbReference>
<dbReference type="Proteomes" id="UP000543005">
    <property type="component" value="Unassembled WGS sequence"/>
</dbReference>
<evidence type="ECO:0000313" key="2">
    <source>
        <dbReference type="EMBL" id="MBC1795954.1"/>
    </source>
</evidence>
<evidence type="ECO:0000313" key="6">
    <source>
        <dbReference type="Proteomes" id="UP000548082"/>
    </source>
</evidence>
<evidence type="ECO:0000256" key="1">
    <source>
        <dbReference type="SAM" id="Coils"/>
    </source>
</evidence>
<accession>A0A7X1DJZ5</accession>
<dbReference type="GO" id="GO:0003676">
    <property type="term" value="F:nucleic acid binding"/>
    <property type="evidence" value="ECO:0007669"/>
    <property type="project" value="InterPro"/>
</dbReference>
<feature type="coiled-coil region" evidence="1">
    <location>
        <begin position="64"/>
        <end position="91"/>
    </location>
</feature>
<dbReference type="EMBL" id="JAARZT010000002">
    <property type="protein sequence ID" value="MBC2291866.1"/>
    <property type="molecule type" value="Genomic_DNA"/>
</dbReference>
<dbReference type="Proteomes" id="UP000548082">
    <property type="component" value="Unassembled WGS sequence"/>
</dbReference>
<dbReference type="Gene3D" id="3.40.1350.10">
    <property type="match status" value="1"/>
</dbReference>
<reference evidence="5 6" key="1">
    <citation type="submission" date="2020-03" db="EMBL/GenBank/DDBJ databases">
        <title>Soil Listeria distribution.</title>
        <authorList>
            <person name="Liao J."/>
            <person name="Wiedmann M."/>
        </authorList>
    </citation>
    <scope>NUCLEOTIDE SEQUENCE [LARGE SCALE GENOMIC DNA]</scope>
    <source>
        <strain evidence="4 7">FSL L7-0039</strain>
        <strain evidence="3 5">FSL L7-0051</strain>
        <strain evidence="2 6">FSL L7-0990</strain>
    </source>
</reference>
<dbReference type="AlphaFoldDB" id="A0A7X1DJZ5"/>
<evidence type="ECO:0000313" key="3">
    <source>
        <dbReference type="EMBL" id="MBC2291866.1"/>
    </source>
</evidence>
<proteinExistence type="predicted"/>
<dbReference type="Pfam" id="PF14072">
    <property type="entry name" value="DndB"/>
    <property type="match status" value="1"/>
</dbReference>
<comment type="caution">
    <text evidence="4">The sequence shown here is derived from an EMBL/GenBank/DDBJ whole genome shotgun (WGS) entry which is preliminary data.</text>
</comment>
<evidence type="ECO:0000313" key="7">
    <source>
        <dbReference type="Proteomes" id="UP000565628"/>
    </source>
</evidence>
<keyword evidence="1" id="KW-0175">Coiled coil</keyword>
<dbReference type="EMBL" id="JAARVD010000002">
    <property type="protein sequence ID" value="MBC1795954.1"/>
    <property type="molecule type" value="Genomic_DNA"/>
</dbReference>
<sequence length="710" mass="82664">MKKEKSFDELFENEVWLTFCNLGFQQMNKDRFFKMPYSSDHTLTQQIDVFAADDETALFIECKATETENKKSNFKETIEAMNGKIKGIRNELNKAFPEKKLKLKFIFATKNYNLSEQDRERLKSFRIEHFDEDTLEYYTELARHLGPASRYQLLGNLFENQKIEEIENVIPAIRGSMGGYTYYSFSIEPEKLLKLGHVLHRSNIYKDTMPSYQRLIKKARLTKVQEFVNQGGFFPNSVVINIEAGKDDLTFNLAANQPKNSISKLGYLHLPRKYKSIYIIDGQHRLYGYSDSQYKDTNTIPVVAFLNLKQEQQVKLFMEINENQKAVSKNLRNTLDSDLLWDSTSYLEQRKALSLRIAQSLGEDRDSALYNRIIIGESSKTSVCCIKIDTIKLAIEHGNFITKFEKNNDIKNHGSFDKGANDSTLATLYPFLLQSFEYISQNAKFEWDKGENNSGILSINVGIYSLIRIFDDIIEHLRLQKNIQPISVKTEDLVTDVIYYLEPLVDYFNNLSDTERIELRTSYGGGGKIKYWRRLQKTISESRPDFNPKGLDAFLENNLKKFNQESRQIINNLETILKSEITNLLQTAYGNDWFINEAVPKKVYDMAIKNASDKNYLEKRTDITGVDCLTLSNYRDIMLNKSNWRDIFEKKYTRPEDSRISGGKKAKTEWLQKVYELQKKNFDEYSVTKDEFNLLNSLQQWLSPIHSSIK</sequence>
<dbReference type="InterPro" id="IPR011856">
    <property type="entry name" value="tRNA_endonuc-like_dom_sf"/>
</dbReference>
<dbReference type="NCBIfam" id="TIGR03187">
    <property type="entry name" value="DGQHR"/>
    <property type="match status" value="1"/>
</dbReference>
<gene>
    <name evidence="2" type="ORF">HCA55_04405</name>
    <name evidence="3" type="ORF">HCC36_01360</name>
    <name evidence="4" type="ORF">HCJ81_05960</name>
</gene>
<protein>
    <submittedName>
        <fullName evidence="4">DGQHR domain-containing protein</fullName>
    </submittedName>
</protein>
<dbReference type="CDD" id="cd16413">
    <property type="entry name" value="DGQHR_domain"/>
    <property type="match status" value="1"/>
</dbReference>
<dbReference type="EMBL" id="JAASWV010000006">
    <property type="protein sequence ID" value="MBC2310423.1"/>
    <property type="molecule type" value="Genomic_DNA"/>
</dbReference>
<evidence type="ECO:0000313" key="4">
    <source>
        <dbReference type="EMBL" id="MBC2310423.1"/>
    </source>
</evidence>
<evidence type="ECO:0000313" key="5">
    <source>
        <dbReference type="Proteomes" id="UP000543005"/>
    </source>
</evidence>
<dbReference type="Proteomes" id="UP000565628">
    <property type="component" value="Unassembled WGS sequence"/>
</dbReference>
<name>A0A7X1DJZ5_9LIST</name>
<organism evidence="4 7">
    <name type="scientific">Listeria booriae</name>
    <dbReference type="NCBI Taxonomy" id="1552123"/>
    <lineage>
        <taxon>Bacteria</taxon>
        <taxon>Bacillati</taxon>
        <taxon>Bacillota</taxon>
        <taxon>Bacilli</taxon>
        <taxon>Bacillales</taxon>
        <taxon>Listeriaceae</taxon>
        <taxon>Listeria</taxon>
    </lineage>
</organism>
<dbReference type="InterPro" id="IPR017642">
    <property type="entry name" value="DNA_S_mod_DndB"/>
</dbReference>